<proteinExistence type="predicted"/>
<dbReference type="WBParaSite" id="maker-unitig_19931-snap-gene-0.3-mRNA-1">
    <property type="protein sequence ID" value="maker-unitig_19931-snap-gene-0.3-mRNA-1"/>
    <property type="gene ID" value="maker-unitig_19931-snap-gene-0.3"/>
</dbReference>
<name>A0A1I8F5E9_9PLAT</name>
<feature type="transmembrane region" description="Helical" evidence="2">
    <location>
        <begin position="12"/>
        <end position="35"/>
    </location>
</feature>
<dbReference type="AlphaFoldDB" id="A0A1I8F5E9"/>
<evidence type="ECO:0000256" key="1">
    <source>
        <dbReference type="SAM" id="MobiDB-lite"/>
    </source>
</evidence>
<evidence type="ECO:0000256" key="2">
    <source>
        <dbReference type="SAM" id="Phobius"/>
    </source>
</evidence>
<accession>A0A1I8F5E9</accession>
<organism evidence="3 4">
    <name type="scientific">Macrostomum lignano</name>
    <dbReference type="NCBI Taxonomy" id="282301"/>
    <lineage>
        <taxon>Eukaryota</taxon>
        <taxon>Metazoa</taxon>
        <taxon>Spiralia</taxon>
        <taxon>Lophotrochozoa</taxon>
        <taxon>Platyhelminthes</taxon>
        <taxon>Rhabditophora</taxon>
        <taxon>Macrostomorpha</taxon>
        <taxon>Macrostomida</taxon>
        <taxon>Macrostomidae</taxon>
        <taxon>Macrostomum</taxon>
    </lineage>
</organism>
<evidence type="ECO:0000313" key="4">
    <source>
        <dbReference type="WBParaSite" id="maker-unitig_19931-snap-gene-0.3-mRNA-1"/>
    </source>
</evidence>
<feature type="compositionally biased region" description="Polar residues" evidence="1">
    <location>
        <begin position="60"/>
        <end position="69"/>
    </location>
</feature>
<evidence type="ECO:0000313" key="3">
    <source>
        <dbReference type="Proteomes" id="UP000095280"/>
    </source>
</evidence>
<reference evidence="4" key="1">
    <citation type="submission" date="2016-11" db="UniProtKB">
        <authorList>
            <consortium name="WormBaseParasite"/>
        </authorList>
    </citation>
    <scope>IDENTIFICATION</scope>
</reference>
<keyword evidence="2" id="KW-0472">Membrane</keyword>
<dbReference type="Proteomes" id="UP000095280">
    <property type="component" value="Unplaced"/>
</dbReference>
<protein>
    <submittedName>
        <fullName evidence="4">Secreted protein</fullName>
    </submittedName>
</protein>
<feature type="region of interest" description="Disordered" evidence="1">
    <location>
        <begin position="59"/>
        <end position="83"/>
    </location>
</feature>
<keyword evidence="3" id="KW-1185">Reference proteome</keyword>
<sequence length="123" mass="13209">RLRTENSTLRGARFAGSLVSLALGWLDTALVSFTLPGGGPRLLPLGNCKTAAAPACPPETYNSVPSHQNVDLKISPPEEGSMVDSTTIKKRGNICNWKSFSAIMLEISTNTHDVVLLRQTETT</sequence>
<keyword evidence="2" id="KW-1133">Transmembrane helix</keyword>
<keyword evidence="2" id="KW-0812">Transmembrane</keyword>